<organism evidence="2">
    <name type="scientific">Rhodosorus marinus</name>
    <dbReference type="NCBI Taxonomy" id="101924"/>
    <lineage>
        <taxon>Eukaryota</taxon>
        <taxon>Rhodophyta</taxon>
        <taxon>Stylonematophyceae</taxon>
        <taxon>Stylonematales</taxon>
        <taxon>Stylonemataceae</taxon>
        <taxon>Rhodosorus</taxon>
    </lineage>
</organism>
<evidence type="ECO:0000313" key="2">
    <source>
        <dbReference type="EMBL" id="CAD8392608.1"/>
    </source>
</evidence>
<dbReference type="EMBL" id="HBEK01004731">
    <property type="protein sequence ID" value="CAD8392607.1"/>
    <property type="molecule type" value="Transcribed_RNA"/>
</dbReference>
<sequence>MCISEEHDAGAAADRIVELFLSKENDQIALRKEISRTSKEEHFSRLVARGSSYMSAALAPGLDIGDRVSAVHAGIQFLEHERLGSRAKATASSRQWSQNNRSALSITLNVEGQHFASTMSSLLDESYPVEVLTEVANVSRKLRILSLFVRSLQILTKRRNKIVVDSATEEFKSGDEFVENLIYGMAADEDSFAEDDNGMFIANAAKEAISSPEAVGKIALKFIEMLELVHQETMPSFVYQVLLMVSAKAGQKIKQNVLAALVAQISVLEKAAIAKVHDVGELDFDSVSQRDVVTSQPLDVGQLREAQGALLSHLAYLIRQDNSIGEEYIKLVRQSSSPLSKSVLTTFGTGFALMLATISSLREKVFISCAGWFRAFGIQFKLTVSTKGFRSTVDVH</sequence>
<dbReference type="PANTHER" id="PTHR21818:SF0">
    <property type="entry name" value="FANCONI ANEMIA GROUP I PROTEIN"/>
    <property type="match status" value="1"/>
</dbReference>
<dbReference type="EMBL" id="HBEK01004732">
    <property type="protein sequence ID" value="CAD8392608.1"/>
    <property type="molecule type" value="Transcribed_RNA"/>
</dbReference>
<dbReference type="PANTHER" id="PTHR21818">
    <property type="entry name" value="BC025462 PROTEIN"/>
    <property type="match status" value="1"/>
</dbReference>
<gene>
    <name evidence="1" type="ORF">RMAR0315_LOCUS2592</name>
    <name evidence="2" type="ORF">RMAR0315_LOCUS2593</name>
</gene>
<protein>
    <submittedName>
        <fullName evidence="2">Uncharacterized protein</fullName>
    </submittedName>
</protein>
<proteinExistence type="predicted"/>
<dbReference type="GO" id="GO:0006281">
    <property type="term" value="P:DNA repair"/>
    <property type="evidence" value="ECO:0007669"/>
    <property type="project" value="InterPro"/>
</dbReference>
<reference evidence="2" key="1">
    <citation type="submission" date="2021-01" db="EMBL/GenBank/DDBJ databases">
        <authorList>
            <person name="Corre E."/>
            <person name="Pelletier E."/>
            <person name="Niang G."/>
            <person name="Scheremetjew M."/>
            <person name="Finn R."/>
            <person name="Kale V."/>
            <person name="Holt S."/>
            <person name="Cochrane G."/>
            <person name="Meng A."/>
            <person name="Brown T."/>
            <person name="Cohen L."/>
        </authorList>
    </citation>
    <scope>NUCLEOTIDE SEQUENCE</scope>
    <source>
        <strain evidence="2">UTEX LB 2760</strain>
    </source>
</reference>
<evidence type="ECO:0000313" key="1">
    <source>
        <dbReference type="EMBL" id="CAD8392607.1"/>
    </source>
</evidence>
<dbReference type="AlphaFoldDB" id="A0A6T6KX36"/>
<dbReference type="GO" id="GO:0070182">
    <property type="term" value="F:DNA polymerase binding"/>
    <property type="evidence" value="ECO:0007669"/>
    <property type="project" value="TreeGrafter"/>
</dbReference>
<name>A0A6T6KX36_9RHOD</name>
<dbReference type="InterPro" id="IPR026171">
    <property type="entry name" value="FANCI"/>
</dbReference>
<accession>A0A6T6KX36</accession>